<dbReference type="Pfam" id="PF03575">
    <property type="entry name" value="Peptidase_S51"/>
    <property type="match status" value="1"/>
</dbReference>
<proteinExistence type="inferred from homology"/>
<evidence type="ECO:0000256" key="2">
    <source>
        <dbReference type="ARBA" id="ARBA00022670"/>
    </source>
</evidence>
<comment type="similarity">
    <text evidence="1">Belongs to the peptidase S51 family.</text>
</comment>
<dbReference type="OrthoDB" id="65372at2"/>
<sequence length="215" mass="23958">MKSRHLFMFGGGPPFSNKLGKRFTNLALNEKGKVAILFLERDGWEKYMDKYTSMLKGNGLGDFVYLPVGPEYENKNLIEFKSCSGIIIGGGETELYQKYIVDTPIGERLKELYNHGVPVAGFSAGALISPKNCVIPPIDNAKNKQLFLKGLGLIPDCVISVHFSKWNEEENLKIAMEKVNASIGYGMDDGAGIYFFNENPSESEGDYYIYQNIGE</sequence>
<dbReference type="RefSeq" id="WP_151535486.1">
    <property type="nucleotide sequence ID" value="NZ_WBOS01000006.1"/>
</dbReference>
<keyword evidence="6" id="KW-1185">Reference proteome</keyword>
<evidence type="ECO:0000256" key="4">
    <source>
        <dbReference type="ARBA" id="ARBA00022825"/>
    </source>
</evidence>
<accession>A0A6L3V2Z4</accession>
<keyword evidence="3" id="KW-0378">Hydrolase</keyword>
<gene>
    <name evidence="5" type="ORF">F7731_14415</name>
</gene>
<organism evidence="5 6">
    <name type="scientific">Cytobacillus depressus</name>
    <dbReference type="NCBI Taxonomy" id="1602942"/>
    <lineage>
        <taxon>Bacteria</taxon>
        <taxon>Bacillati</taxon>
        <taxon>Bacillota</taxon>
        <taxon>Bacilli</taxon>
        <taxon>Bacillales</taxon>
        <taxon>Bacillaceae</taxon>
        <taxon>Cytobacillus</taxon>
    </lineage>
</organism>
<dbReference type="CDD" id="cd03129">
    <property type="entry name" value="GAT1_Peptidase_E_like"/>
    <property type="match status" value="1"/>
</dbReference>
<dbReference type="Gene3D" id="3.40.50.880">
    <property type="match status" value="1"/>
</dbReference>
<keyword evidence="2" id="KW-0645">Protease</keyword>
<dbReference type="AlphaFoldDB" id="A0A6L3V2Z4"/>
<evidence type="ECO:0000256" key="3">
    <source>
        <dbReference type="ARBA" id="ARBA00022801"/>
    </source>
</evidence>
<reference evidence="5 6" key="1">
    <citation type="journal article" date="2016" name="Antonie Van Leeuwenhoek">
        <title>Bacillus depressus sp. nov., isolated from soil of a sunflower field.</title>
        <authorList>
            <person name="Wei X."/>
            <person name="Xin D."/>
            <person name="Xin Y."/>
            <person name="Zhang H."/>
            <person name="Wang T."/>
            <person name="Zhang J."/>
        </authorList>
    </citation>
    <scope>NUCLEOTIDE SEQUENCE [LARGE SCALE GENOMIC DNA]</scope>
    <source>
        <strain evidence="5 6">BZ1</strain>
    </source>
</reference>
<dbReference type="GO" id="GO:0008236">
    <property type="term" value="F:serine-type peptidase activity"/>
    <property type="evidence" value="ECO:0007669"/>
    <property type="project" value="UniProtKB-KW"/>
</dbReference>
<evidence type="ECO:0000313" key="5">
    <source>
        <dbReference type="EMBL" id="KAB2334411.1"/>
    </source>
</evidence>
<dbReference type="EMBL" id="WBOS01000006">
    <property type="protein sequence ID" value="KAB2334411.1"/>
    <property type="molecule type" value="Genomic_DNA"/>
</dbReference>
<protein>
    <submittedName>
        <fullName evidence="5">Peptidase S51 dipeptidase E</fullName>
    </submittedName>
</protein>
<evidence type="ECO:0000313" key="6">
    <source>
        <dbReference type="Proteomes" id="UP000481030"/>
    </source>
</evidence>
<dbReference type="InterPro" id="IPR005320">
    <property type="entry name" value="Peptidase_S51"/>
</dbReference>
<comment type="caution">
    <text evidence="5">The sequence shown here is derived from an EMBL/GenBank/DDBJ whole genome shotgun (WGS) entry which is preliminary data.</text>
</comment>
<name>A0A6L3V2Z4_9BACI</name>
<evidence type="ECO:0000256" key="1">
    <source>
        <dbReference type="ARBA" id="ARBA00006534"/>
    </source>
</evidence>
<keyword evidence="4" id="KW-0720">Serine protease</keyword>
<dbReference type="GO" id="GO:0006508">
    <property type="term" value="P:proteolysis"/>
    <property type="evidence" value="ECO:0007669"/>
    <property type="project" value="UniProtKB-KW"/>
</dbReference>
<dbReference type="SUPFAM" id="SSF52317">
    <property type="entry name" value="Class I glutamine amidotransferase-like"/>
    <property type="match status" value="1"/>
</dbReference>
<dbReference type="Proteomes" id="UP000481030">
    <property type="component" value="Unassembled WGS sequence"/>
</dbReference>
<dbReference type="InterPro" id="IPR029062">
    <property type="entry name" value="Class_I_gatase-like"/>
</dbReference>